<dbReference type="EMBL" id="QRFF01000001">
    <property type="protein sequence ID" value="KAA3504382.1"/>
    <property type="molecule type" value="Genomic_DNA"/>
</dbReference>
<accession>A0AA88JSF9</accession>
<dbReference type="InterPro" id="IPR051620">
    <property type="entry name" value="ORF904-like_C"/>
</dbReference>
<organism evidence="3 4">
    <name type="scientific">Rhizobium rhizogenes</name>
    <name type="common">Agrobacterium rhizogenes</name>
    <dbReference type="NCBI Taxonomy" id="359"/>
    <lineage>
        <taxon>Bacteria</taxon>
        <taxon>Pseudomonadati</taxon>
        <taxon>Pseudomonadota</taxon>
        <taxon>Alphaproteobacteria</taxon>
        <taxon>Hyphomicrobiales</taxon>
        <taxon>Rhizobiaceae</taxon>
        <taxon>Rhizobium/Agrobacterium group</taxon>
        <taxon>Rhizobium</taxon>
    </lineage>
</organism>
<gene>
    <name evidence="3" type="ORF">DXM27_03865</name>
</gene>
<keyword evidence="1" id="KW-0378">Hydrolase</keyword>
<dbReference type="InterPro" id="IPR015330">
    <property type="entry name" value="DNA_primase/pol_bifunc_N"/>
</dbReference>
<evidence type="ECO:0000259" key="2">
    <source>
        <dbReference type="SMART" id="SM00943"/>
    </source>
</evidence>
<sequence length="747" mass="79823">MILNAHSTLSAVGNPPPLHATPSPLDVALSYNDKAWPVFPCRSYAEENVDQATGEIIALGEKTPLTPNGFKGATLNRPLIERMWTKYPDAAVGLPTGEKTGFFALDIDNKPGGANGFDWLSEMEAEHGPLPDTARVTSPNGGLHIYFKYVVGTRNRGALGAGVDIRSEGGYVLAAGSTMANGRSYKWETDTREVADAPAWLLDLLLPKSAPAHTQYSLSAATNNAYVDAAVDRELADLAGAPMGTRNNALNDAAFSIGTIVGAGALSEGEARALLQDVARGWGRDWSRCCKTIENGLKAGIQNPRHIPEPDFPANDNTPMMDQDAISRFIVNSVAKRLARLEEKVAANDNVPIGAAFSIFDWTVDRFKGEPPKVEYLVDGVMPAGVPGMVAAMGDTGKSYAMLELHRRVSFGSSIHDSPIFGGRVLARGTSVMITSEDDANEVHRRIAALDHKEHRFSELGRKMIVVPLPSAGGAQAFWKDDKKKGLQETDNYRRICDQLAEIDDLRLVTFDPLASFAHLPLNEDPAAGQFVCSSLSRLATETGATVLVAHHMRKTQKPIENLSDARDSIRGSTALVDGLRLAYAMWPAEEARARKVCKTVGVDFMPGKVVLGGVVKANGAARRVISTYVRNDHGLLVDKTALLGSATPPTGDLIGALVVTIEAAANAGAPFTKTGGSGVFEMRERLPDELKALSKSRLHGLVDDALGKGMIVRAAAKGEKVAKWLDVPGGYFATGLGSFTTGAVRI</sequence>
<dbReference type="SUPFAM" id="SSF52540">
    <property type="entry name" value="P-loop containing nucleoside triphosphate hydrolases"/>
    <property type="match status" value="1"/>
</dbReference>
<reference evidence="3 4" key="1">
    <citation type="submission" date="2018-08" db="EMBL/GenBank/DDBJ databases">
        <title>Crown Gall in kiwifruit.</title>
        <authorList>
            <person name="Visnovsky S.B."/>
            <person name="Pitman A.R."/>
        </authorList>
    </citation>
    <scope>NUCLEOTIDE SEQUENCE [LARGE SCALE GENOMIC DNA]</scope>
    <source>
        <strain evidence="3 4">SBV_302_78_2</strain>
    </source>
</reference>
<dbReference type="CDD" id="cd04859">
    <property type="entry name" value="Prim_Pol"/>
    <property type="match status" value="1"/>
</dbReference>
<protein>
    <submittedName>
        <fullName evidence="3">ATPase</fullName>
    </submittedName>
</protein>
<name>A0AA88JSF9_RHIRH</name>
<dbReference type="Pfam" id="PF09250">
    <property type="entry name" value="Prim-Pol"/>
    <property type="match status" value="1"/>
</dbReference>
<feature type="domain" description="DNA primase/polymerase bifunctional N-terminal" evidence="2">
    <location>
        <begin position="28"/>
        <end position="201"/>
    </location>
</feature>
<dbReference type="Pfam" id="PF13481">
    <property type="entry name" value="AAA_25"/>
    <property type="match status" value="1"/>
</dbReference>
<evidence type="ECO:0000256" key="1">
    <source>
        <dbReference type="ARBA" id="ARBA00022801"/>
    </source>
</evidence>
<dbReference type="GO" id="GO:0016787">
    <property type="term" value="F:hydrolase activity"/>
    <property type="evidence" value="ECO:0007669"/>
    <property type="project" value="UniProtKB-KW"/>
</dbReference>
<dbReference type="Proteomes" id="UP000473658">
    <property type="component" value="Unassembled WGS sequence"/>
</dbReference>
<dbReference type="SUPFAM" id="SSF56747">
    <property type="entry name" value="Prim-pol domain"/>
    <property type="match status" value="1"/>
</dbReference>
<dbReference type="PANTHER" id="PTHR35372">
    <property type="entry name" value="ATP BINDING PROTEIN-RELATED"/>
    <property type="match status" value="1"/>
</dbReference>
<comment type="caution">
    <text evidence="3">The sequence shown here is derived from an EMBL/GenBank/DDBJ whole genome shotgun (WGS) entry which is preliminary data.</text>
</comment>
<dbReference type="PANTHER" id="PTHR35372:SF2">
    <property type="entry name" value="SF3 HELICASE DOMAIN-CONTAINING PROTEIN"/>
    <property type="match status" value="1"/>
</dbReference>
<dbReference type="Gene3D" id="3.40.50.300">
    <property type="entry name" value="P-loop containing nucleotide triphosphate hydrolases"/>
    <property type="match status" value="1"/>
</dbReference>
<evidence type="ECO:0000313" key="3">
    <source>
        <dbReference type="EMBL" id="KAA3504382.1"/>
    </source>
</evidence>
<dbReference type="AlphaFoldDB" id="A0AA88JSF9"/>
<evidence type="ECO:0000313" key="4">
    <source>
        <dbReference type="Proteomes" id="UP000473658"/>
    </source>
</evidence>
<dbReference type="RefSeq" id="WP_149897835.1">
    <property type="nucleotide sequence ID" value="NZ_QRFF01000001.1"/>
</dbReference>
<dbReference type="InterPro" id="IPR027417">
    <property type="entry name" value="P-loop_NTPase"/>
</dbReference>
<proteinExistence type="predicted"/>
<dbReference type="SMART" id="SM00943">
    <property type="entry name" value="Prim-Pol"/>
    <property type="match status" value="1"/>
</dbReference>